<protein>
    <submittedName>
        <fullName evidence="2">Uncharacterized protein</fullName>
    </submittedName>
</protein>
<keyword evidence="1" id="KW-0732">Signal</keyword>
<feature type="signal peptide" evidence="1">
    <location>
        <begin position="1"/>
        <end position="32"/>
    </location>
</feature>
<reference evidence="2" key="1">
    <citation type="submission" date="2021-01" db="EMBL/GenBank/DDBJ databases">
        <authorList>
            <person name="Corre E."/>
            <person name="Pelletier E."/>
            <person name="Niang G."/>
            <person name="Scheremetjew M."/>
            <person name="Finn R."/>
            <person name="Kale V."/>
            <person name="Holt S."/>
            <person name="Cochrane G."/>
            <person name="Meng A."/>
            <person name="Brown T."/>
            <person name="Cohen L."/>
        </authorList>
    </citation>
    <scope>NUCLEOTIDE SEQUENCE</scope>
    <source>
        <strain evidence="2">CCMP1381</strain>
    </source>
</reference>
<proteinExistence type="predicted"/>
<evidence type="ECO:0000313" key="2">
    <source>
        <dbReference type="EMBL" id="CAD9387907.1"/>
    </source>
</evidence>
<evidence type="ECO:0000256" key="1">
    <source>
        <dbReference type="SAM" id="SignalP"/>
    </source>
</evidence>
<dbReference type="EMBL" id="HBGS01011237">
    <property type="protein sequence ID" value="CAD9387907.1"/>
    <property type="molecule type" value="Transcribed_RNA"/>
</dbReference>
<name>A0A7S2FDH9_9STRA</name>
<organism evidence="2">
    <name type="scientific">Octactis speculum</name>
    <dbReference type="NCBI Taxonomy" id="3111310"/>
    <lineage>
        <taxon>Eukaryota</taxon>
        <taxon>Sar</taxon>
        <taxon>Stramenopiles</taxon>
        <taxon>Ochrophyta</taxon>
        <taxon>Dictyochophyceae</taxon>
        <taxon>Dictyochales</taxon>
        <taxon>Dictyochaceae</taxon>
        <taxon>Octactis</taxon>
    </lineage>
</organism>
<sequence length="257" mass="28467">MIYWLQSLATTNRMPQSRFAALLLLITSRVRSFPPSLIANKIHGHDQIHPNRVSSPGYLGMGETIRPLELWLETDPGLSVPRTLAALLEEKIDSPISRVIFEEGNTEEVSDVSALRWRRSADGDVLVDPSGGDVFGVSFLVTESEMYAAVPKILAVLESGKWVIISYHRRDWGAWMSALLETVGRTGRIALKVMDEGHIMEAALALQKGDHGVTLFGNADDEKERDDGPGEGRAGALILPFDTRMWRTGAMFVRLEI</sequence>
<feature type="chain" id="PRO_5031259723" evidence="1">
    <location>
        <begin position="33"/>
        <end position="257"/>
    </location>
</feature>
<accession>A0A7S2FDH9</accession>
<dbReference type="AlphaFoldDB" id="A0A7S2FDH9"/>
<gene>
    <name evidence="2" type="ORF">DSPE1174_LOCUS5916</name>
</gene>